<reference evidence="2 3" key="1">
    <citation type="journal article" date="2016" name="Mol. Biol. Evol.">
        <title>Comparative Genomics of Early-Diverging Mushroom-Forming Fungi Provides Insights into the Origins of Lignocellulose Decay Capabilities.</title>
        <authorList>
            <person name="Nagy L.G."/>
            <person name="Riley R."/>
            <person name="Tritt A."/>
            <person name="Adam C."/>
            <person name="Daum C."/>
            <person name="Floudas D."/>
            <person name="Sun H."/>
            <person name="Yadav J.S."/>
            <person name="Pangilinan J."/>
            <person name="Larsson K.H."/>
            <person name="Matsuura K."/>
            <person name="Barry K."/>
            <person name="Labutti K."/>
            <person name="Kuo R."/>
            <person name="Ohm R.A."/>
            <person name="Bhattacharya S.S."/>
            <person name="Shirouzu T."/>
            <person name="Yoshinaga Y."/>
            <person name="Martin F.M."/>
            <person name="Grigoriev I.V."/>
            <person name="Hibbett D.S."/>
        </authorList>
    </citation>
    <scope>NUCLEOTIDE SEQUENCE [LARGE SCALE GENOMIC DNA]</scope>
    <source>
        <strain evidence="2 3">HHB14362 ss-1</strain>
    </source>
</reference>
<protein>
    <submittedName>
        <fullName evidence="2">Uncharacterized protein</fullName>
    </submittedName>
</protein>
<evidence type="ECO:0000313" key="2">
    <source>
        <dbReference type="EMBL" id="KZT19196.1"/>
    </source>
</evidence>
<evidence type="ECO:0000313" key="1">
    <source>
        <dbReference type="EMBL" id="KZT18380.1"/>
    </source>
</evidence>
<dbReference type="AlphaFoldDB" id="A0A165N589"/>
<dbReference type="Proteomes" id="UP000076761">
    <property type="component" value="Unassembled WGS sequence"/>
</dbReference>
<keyword evidence="3" id="KW-1185">Reference proteome</keyword>
<organism evidence="2 3">
    <name type="scientific">Neolentinus lepideus HHB14362 ss-1</name>
    <dbReference type="NCBI Taxonomy" id="1314782"/>
    <lineage>
        <taxon>Eukaryota</taxon>
        <taxon>Fungi</taxon>
        <taxon>Dikarya</taxon>
        <taxon>Basidiomycota</taxon>
        <taxon>Agaricomycotina</taxon>
        <taxon>Agaricomycetes</taxon>
        <taxon>Gloeophyllales</taxon>
        <taxon>Gloeophyllaceae</taxon>
        <taxon>Neolentinus</taxon>
    </lineage>
</organism>
<name>A0A165N589_9AGAM</name>
<proteinExistence type="predicted"/>
<evidence type="ECO:0000313" key="3">
    <source>
        <dbReference type="Proteomes" id="UP000076761"/>
    </source>
</evidence>
<sequence length="79" mass="8653">MDVLFGIQEVRCQLGARTRFGAFGSASICAQNEIDDTFIRECVFLDGVGEWMDRDNEGDADEIFVEDAGVGYYSDTGAS</sequence>
<dbReference type="EMBL" id="KV425647">
    <property type="protein sequence ID" value="KZT19196.1"/>
    <property type="molecule type" value="Genomic_DNA"/>
</dbReference>
<accession>A0A165N589</accession>
<dbReference type="EMBL" id="KV425685">
    <property type="protein sequence ID" value="KZT18380.1"/>
    <property type="molecule type" value="Genomic_DNA"/>
</dbReference>
<gene>
    <name evidence="2" type="ORF">NEOLEDRAFT_1142369</name>
    <name evidence="1" type="ORF">NEOLEDRAFT_1143452</name>
</gene>